<reference evidence="8 9" key="1">
    <citation type="submission" date="2023-12" db="EMBL/GenBank/DDBJ databases">
        <title>Gut-associated functions are favored during microbiome assembly across C. elegans life.</title>
        <authorList>
            <person name="Zimmermann J."/>
        </authorList>
    </citation>
    <scope>NUCLEOTIDE SEQUENCE [LARGE SCALE GENOMIC DNA]</scope>
    <source>
        <strain evidence="8 9">JUb134</strain>
    </source>
</reference>
<dbReference type="Proteomes" id="UP001380365">
    <property type="component" value="Unassembled WGS sequence"/>
</dbReference>
<comment type="similarity">
    <text evidence="2">Belongs to the polysaccharide synthase family.</text>
</comment>
<organism evidence="8 9">
    <name type="scientific">Sphingomonas molluscorum</name>
    <dbReference type="NCBI Taxonomy" id="418184"/>
    <lineage>
        <taxon>Bacteria</taxon>
        <taxon>Pseudomonadati</taxon>
        <taxon>Pseudomonadota</taxon>
        <taxon>Alphaproteobacteria</taxon>
        <taxon>Sphingomonadales</taxon>
        <taxon>Sphingomonadaceae</taxon>
        <taxon>Sphingomonas</taxon>
    </lineage>
</organism>
<sequence length="491" mass="51882">MDAPLQETNRPAESLRQQVRSAILWRSGTQIVGQLIAWGSTFLVIRILSPQDYGLFAMTQVVLVVLNMLNGYGLASALIQKPEVDDRAIRQLFGMLLVLNGTLATLQIAGAPLAAAYFRHPQVAELLRVQALLYLATPFIAFPYALLSRAMDFRRQAAVNLLSAVLGALAALGGALGGLGVWTLVLAPMVLFGTRAIGMMVAARAWVRPSFDFRGAGGIARYGVLMAAGQLFWVIQSQADVFVAGRHLDAHALGIYTTSLFLAQILVAKFVPPINDVAFSAYARIQHDRSSVAAAFLMGVRMVLLLAMPFYLGLAGVAEPLVSVVLGEKWLETGPVVGLLALAMPFLTLQILFAPACDACGRPGISAGNGAIGAILLPIAFLVGVRHGVLGLATAWLVTAPLYLALCAWRTLPVIGVRAGALAAAVSQPLLGSVGMAIAVLLVDHLLPPLAPLPRVAILVPAGALVYAGWMLTFGRGLLAEALALVRSRRA</sequence>
<evidence type="ECO:0000256" key="5">
    <source>
        <dbReference type="ARBA" id="ARBA00022989"/>
    </source>
</evidence>
<feature type="transmembrane region" description="Helical" evidence="7">
    <location>
        <begin position="185"/>
        <end position="207"/>
    </location>
</feature>
<evidence type="ECO:0000313" key="9">
    <source>
        <dbReference type="Proteomes" id="UP001380365"/>
    </source>
</evidence>
<keyword evidence="3" id="KW-1003">Cell membrane</keyword>
<feature type="transmembrane region" description="Helical" evidence="7">
    <location>
        <begin position="251"/>
        <end position="271"/>
    </location>
</feature>
<feature type="transmembrane region" description="Helical" evidence="7">
    <location>
        <begin position="365"/>
        <end position="383"/>
    </location>
</feature>
<feature type="transmembrane region" description="Helical" evidence="7">
    <location>
        <begin position="129"/>
        <end position="147"/>
    </location>
</feature>
<evidence type="ECO:0000256" key="4">
    <source>
        <dbReference type="ARBA" id="ARBA00022692"/>
    </source>
</evidence>
<dbReference type="EMBL" id="JBBGZA010000001">
    <property type="protein sequence ID" value="MEJ5093061.1"/>
    <property type="molecule type" value="Genomic_DNA"/>
</dbReference>
<dbReference type="CDD" id="cd13127">
    <property type="entry name" value="MATE_tuaB_like"/>
    <property type="match status" value="1"/>
</dbReference>
<protein>
    <submittedName>
        <fullName evidence="8">Lipopolysaccharide biosynthesis protein</fullName>
    </submittedName>
</protein>
<feature type="transmembrane region" description="Helical" evidence="7">
    <location>
        <begin position="334"/>
        <end position="353"/>
    </location>
</feature>
<evidence type="ECO:0000256" key="1">
    <source>
        <dbReference type="ARBA" id="ARBA00004651"/>
    </source>
</evidence>
<keyword evidence="4 7" id="KW-0812">Transmembrane</keyword>
<accession>A0ABU8Q0E1</accession>
<feature type="transmembrane region" description="Helical" evidence="7">
    <location>
        <begin position="292"/>
        <end position="314"/>
    </location>
</feature>
<feature type="transmembrane region" description="Helical" evidence="7">
    <location>
        <begin position="421"/>
        <end position="443"/>
    </location>
</feature>
<name>A0ABU8Q0E1_9SPHN</name>
<feature type="transmembrane region" description="Helical" evidence="7">
    <location>
        <begin position="31"/>
        <end position="49"/>
    </location>
</feature>
<evidence type="ECO:0000256" key="7">
    <source>
        <dbReference type="SAM" id="Phobius"/>
    </source>
</evidence>
<dbReference type="RefSeq" id="WP_132883291.1">
    <property type="nucleotide sequence ID" value="NZ_JBBGZA010000001.1"/>
</dbReference>
<keyword evidence="6 7" id="KW-0472">Membrane</keyword>
<evidence type="ECO:0000313" key="8">
    <source>
        <dbReference type="EMBL" id="MEJ5093061.1"/>
    </source>
</evidence>
<dbReference type="Pfam" id="PF13440">
    <property type="entry name" value="Polysacc_synt_3"/>
    <property type="match status" value="1"/>
</dbReference>
<keyword evidence="9" id="KW-1185">Reference proteome</keyword>
<feature type="transmembrane region" description="Helical" evidence="7">
    <location>
        <begin position="55"/>
        <end position="80"/>
    </location>
</feature>
<dbReference type="PANTHER" id="PTHR30250">
    <property type="entry name" value="PST FAMILY PREDICTED COLANIC ACID TRANSPORTER"/>
    <property type="match status" value="1"/>
</dbReference>
<feature type="transmembrane region" description="Helical" evidence="7">
    <location>
        <begin position="159"/>
        <end position="179"/>
    </location>
</feature>
<feature type="transmembrane region" description="Helical" evidence="7">
    <location>
        <begin position="219"/>
        <end position="239"/>
    </location>
</feature>
<evidence type="ECO:0000256" key="6">
    <source>
        <dbReference type="ARBA" id="ARBA00023136"/>
    </source>
</evidence>
<gene>
    <name evidence="8" type="ORF">WH159_00665</name>
</gene>
<dbReference type="PANTHER" id="PTHR30250:SF10">
    <property type="entry name" value="LIPOPOLYSACCHARIDE BIOSYNTHESIS PROTEIN WZXC"/>
    <property type="match status" value="1"/>
</dbReference>
<feature type="transmembrane region" description="Helical" evidence="7">
    <location>
        <begin position="389"/>
        <end position="409"/>
    </location>
</feature>
<evidence type="ECO:0000256" key="3">
    <source>
        <dbReference type="ARBA" id="ARBA00022475"/>
    </source>
</evidence>
<dbReference type="InterPro" id="IPR050833">
    <property type="entry name" value="Poly_Biosynth_Transport"/>
</dbReference>
<keyword evidence="5 7" id="KW-1133">Transmembrane helix</keyword>
<comment type="caution">
    <text evidence="8">The sequence shown here is derived from an EMBL/GenBank/DDBJ whole genome shotgun (WGS) entry which is preliminary data.</text>
</comment>
<feature type="transmembrane region" description="Helical" evidence="7">
    <location>
        <begin position="463"/>
        <end position="486"/>
    </location>
</feature>
<comment type="subcellular location">
    <subcellularLocation>
        <location evidence="1">Cell membrane</location>
        <topology evidence="1">Multi-pass membrane protein</topology>
    </subcellularLocation>
</comment>
<evidence type="ECO:0000256" key="2">
    <source>
        <dbReference type="ARBA" id="ARBA00007430"/>
    </source>
</evidence>
<proteinExistence type="inferred from homology"/>
<feature type="transmembrane region" description="Helical" evidence="7">
    <location>
        <begin position="92"/>
        <end position="117"/>
    </location>
</feature>